<dbReference type="Proteomes" id="UP001430360">
    <property type="component" value="Unassembled WGS sequence"/>
</dbReference>
<comment type="caution">
    <text evidence="2">The sequence shown here is derived from an EMBL/GenBank/DDBJ whole genome shotgun (WGS) entry which is preliminary data.</text>
</comment>
<dbReference type="RefSeq" id="WP_232136426.1">
    <property type="nucleotide sequence ID" value="NZ_CP089507.1"/>
</dbReference>
<organism evidence="2 3">
    <name type="scientific">Luteimonas fraxinea</name>
    <dbReference type="NCBI Taxonomy" id="2901869"/>
    <lineage>
        <taxon>Bacteria</taxon>
        <taxon>Pseudomonadati</taxon>
        <taxon>Pseudomonadota</taxon>
        <taxon>Gammaproteobacteria</taxon>
        <taxon>Lysobacterales</taxon>
        <taxon>Lysobacteraceae</taxon>
        <taxon>Luteimonas</taxon>
    </lineage>
</organism>
<evidence type="ECO:0000313" key="2">
    <source>
        <dbReference type="EMBL" id="MCD9097393.1"/>
    </source>
</evidence>
<sequence>MTRILCALTALFLLAGCASQAPLQMQRSPDDVRAEILRKLPARLDDRAGWANDVYVALTAQDIAPTSEHLCAVLAVTEQESTYTADPAVPGLPKLARTEIERRAAAVHVPDFLLNAALRLESPDGRTYAQRLDRVRTERDLSELYEDFIAMVPLGRRLFADHNPVRTGGPMQVRIDFAQTHADGYPYPVERDIRHEVFTRRGGLYFGTTHLLGYPANYDTPLYRFADFNAGWYASRNAAFQNAVTEASGIELALDGDLLLPGANLDTPGATERAVRALGGRIDMTDAQIRRALAQGSEHGFEDTDLYRRVFALADTAAGRALPRAVLPGIVLESPKITRTLTTAWFANRVQERWERCMQR</sequence>
<reference evidence="2" key="1">
    <citation type="submission" date="2021-12" db="EMBL/GenBank/DDBJ databases">
        <authorList>
            <person name="Ulrich A."/>
        </authorList>
    </citation>
    <scope>NUCLEOTIDE SEQUENCE</scope>
    <source>
        <strain evidence="2">A1P009</strain>
    </source>
</reference>
<protein>
    <submittedName>
        <fullName evidence="2">DUF1615 domain-containing protein</fullName>
    </submittedName>
</protein>
<name>A0ABS8UD42_9GAMM</name>
<feature type="chain" id="PRO_5046269534" evidence="1">
    <location>
        <begin position="21"/>
        <end position="360"/>
    </location>
</feature>
<proteinExistence type="predicted"/>
<keyword evidence="1" id="KW-0732">Signal</keyword>
<dbReference type="Pfam" id="PF07759">
    <property type="entry name" value="DUF1615"/>
    <property type="match status" value="1"/>
</dbReference>
<evidence type="ECO:0000256" key="1">
    <source>
        <dbReference type="SAM" id="SignalP"/>
    </source>
</evidence>
<evidence type="ECO:0000313" key="3">
    <source>
        <dbReference type="Proteomes" id="UP001430360"/>
    </source>
</evidence>
<dbReference type="EMBL" id="JAJQKU010000003">
    <property type="protein sequence ID" value="MCD9097393.1"/>
    <property type="molecule type" value="Genomic_DNA"/>
</dbReference>
<dbReference type="InterPro" id="IPR011673">
    <property type="entry name" value="DUF1615"/>
</dbReference>
<feature type="signal peptide" evidence="1">
    <location>
        <begin position="1"/>
        <end position="20"/>
    </location>
</feature>
<accession>A0ABS8UD42</accession>
<dbReference type="PROSITE" id="PS51257">
    <property type="entry name" value="PROKAR_LIPOPROTEIN"/>
    <property type="match status" value="1"/>
</dbReference>
<reference evidence="2" key="2">
    <citation type="journal article" date="2022" name="Syst. Appl. Microbiol.">
        <title>Physiological and genomic characterisation of Luteimonas fraxinea sp. nov., a bacterial species associated with trees tolerant to ash dieback.</title>
        <authorList>
            <person name="Ulrich K."/>
            <person name="Becker R."/>
            <person name="Behrendt U."/>
            <person name="Kube M."/>
            <person name="Schneck V."/>
            <person name="Ulrich A."/>
        </authorList>
    </citation>
    <scope>NUCLEOTIDE SEQUENCE</scope>
    <source>
        <strain evidence="2">A1P009</strain>
    </source>
</reference>
<keyword evidence="3" id="KW-1185">Reference proteome</keyword>
<gene>
    <name evidence="2" type="ORF">LTT95_10635</name>
</gene>